<dbReference type="SMART" id="SM00248">
    <property type="entry name" value="ANK"/>
    <property type="match status" value="4"/>
</dbReference>
<evidence type="ECO:0000256" key="2">
    <source>
        <dbReference type="ARBA" id="ARBA00023043"/>
    </source>
</evidence>
<dbReference type="AlphaFoldDB" id="A0A6P8Y4T1"/>
<dbReference type="PANTHER" id="PTHR24171">
    <property type="entry name" value="ANKYRIN REPEAT DOMAIN-CONTAINING PROTEIN 39-RELATED"/>
    <property type="match status" value="1"/>
</dbReference>
<gene>
    <name evidence="5" type="primary">LOC117639684</name>
</gene>
<accession>A0A6P8Y4T1</accession>
<organism evidence="5">
    <name type="scientific">Thrips palmi</name>
    <name type="common">Melon thrips</name>
    <dbReference type="NCBI Taxonomy" id="161013"/>
    <lineage>
        <taxon>Eukaryota</taxon>
        <taxon>Metazoa</taxon>
        <taxon>Ecdysozoa</taxon>
        <taxon>Arthropoda</taxon>
        <taxon>Hexapoda</taxon>
        <taxon>Insecta</taxon>
        <taxon>Pterygota</taxon>
        <taxon>Neoptera</taxon>
        <taxon>Paraneoptera</taxon>
        <taxon>Thysanoptera</taxon>
        <taxon>Terebrantia</taxon>
        <taxon>Thripoidea</taxon>
        <taxon>Thripidae</taxon>
        <taxon>Thrips</taxon>
    </lineage>
</organism>
<dbReference type="Pfam" id="PF13637">
    <property type="entry name" value="Ank_4"/>
    <property type="match status" value="1"/>
</dbReference>
<dbReference type="PANTHER" id="PTHR24171:SF9">
    <property type="entry name" value="ANKYRIN REPEAT DOMAIN-CONTAINING PROTEIN 39"/>
    <property type="match status" value="1"/>
</dbReference>
<dbReference type="Gene3D" id="3.30.1410.10">
    <property type="entry name" value="GTP cyclohydrolase I feedback regulatory protein GFRP"/>
    <property type="match status" value="1"/>
</dbReference>
<evidence type="ECO:0000256" key="3">
    <source>
        <dbReference type="PROSITE-ProRule" id="PRU00023"/>
    </source>
</evidence>
<keyword evidence="4" id="KW-1185">Reference proteome</keyword>
<dbReference type="GO" id="GO:0009890">
    <property type="term" value="P:negative regulation of biosynthetic process"/>
    <property type="evidence" value="ECO:0007669"/>
    <property type="project" value="InterPro"/>
</dbReference>
<dbReference type="SUPFAM" id="SSF48403">
    <property type="entry name" value="Ankyrin repeat"/>
    <property type="match status" value="1"/>
</dbReference>
<dbReference type="Pfam" id="PF12796">
    <property type="entry name" value="Ank_2"/>
    <property type="match status" value="1"/>
</dbReference>
<keyword evidence="1" id="KW-0677">Repeat</keyword>
<dbReference type="PROSITE" id="PS50297">
    <property type="entry name" value="ANK_REP_REGION"/>
    <property type="match status" value="2"/>
</dbReference>
<protein>
    <submittedName>
        <fullName evidence="5">Ankyrin repeat domain-containing protein 39</fullName>
    </submittedName>
</protein>
<dbReference type="GeneID" id="117639684"/>
<dbReference type="Gene3D" id="1.25.40.20">
    <property type="entry name" value="Ankyrin repeat-containing domain"/>
    <property type="match status" value="1"/>
</dbReference>
<dbReference type="Proteomes" id="UP000515158">
    <property type="component" value="Unplaced"/>
</dbReference>
<dbReference type="RefSeq" id="XP_034231450.1">
    <property type="nucleotide sequence ID" value="XM_034375559.1"/>
</dbReference>
<keyword evidence="2 3" id="KW-0040">ANK repeat</keyword>
<dbReference type="PRINTS" id="PR01415">
    <property type="entry name" value="ANKYRIN"/>
</dbReference>
<dbReference type="KEGG" id="tpal:117639684"/>
<feature type="repeat" description="ANK" evidence="3">
    <location>
        <begin position="169"/>
        <end position="201"/>
    </location>
</feature>
<evidence type="ECO:0000313" key="5">
    <source>
        <dbReference type="RefSeq" id="XP_034231450.1"/>
    </source>
</evidence>
<dbReference type="InterPro" id="IPR036717">
    <property type="entry name" value="GFRP_sf"/>
</dbReference>
<evidence type="ECO:0000256" key="1">
    <source>
        <dbReference type="ARBA" id="ARBA00022737"/>
    </source>
</evidence>
<reference evidence="5" key="1">
    <citation type="submission" date="2025-08" db="UniProtKB">
        <authorList>
            <consortium name="RefSeq"/>
        </authorList>
    </citation>
    <scope>IDENTIFICATION</scope>
    <source>
        <tissue evidence="5">Total insect</tissue>
    </source>
</reference>
<dbReference type="OrthoDB" id="539213at2759"/>
<dbReference type="PROSITE" id="PS50088">
    <property type="entry name" value="ANK_REPEAT"/>
    <property type="match status" value="2"/>
</dbReference>
<evidence type="ECO:0000313" key="4">
    <source>
        <dbReference type="Proteomes" id="UP000515158"/>
    </source>
</evidence>
<sequence>MASVFYYVAVKGALSSNDCDVFGLDPEEISALGKLFPNSKTQVNNGVVIKGPPITVINTLCQLGYKVVSSTGEIEITWTLQRETSPSLKKKEKTKNTLDELEFERSLGYAALCGEVDKVEQHLRKGTNVNCYDSGGYAPLHYAARKGHIDIAHLLLRNGADINIRTRAGKVTPLLRAAYSGKEKMCKFLVEKGADVRAVDDDGQSVVHRGISSGNLSLVKYFISIAPELKTQPDKRGQAPSEVVISDL</sequence>
<name>A0A6P8Y4T1_THRPL</name>
<feature type="repeat" description="ANK" evidence="3">
    <location>
        <begin position="135"/>
        <end position="167"/>
    </location>
</feature>
<dbReference type="InterPro" id="IPR002110">
    <property type="entry name" value="Ankyrin_rpt"/>
</dbReference>
<dbReference type="InParanoid" id="A0A6P8Y4T1"/>
<dbReference type="InterPro" id="IPR036770">
    <property type="entry name" value="Ankyrin_rpt-contain_sf"/>
</dbReference>
<proteinExistence type="predicted"/>